<feature type="non-terminal residue" evidence="1">
    <location>
        <position position="1"/>
    </location>
</feature>
<keyword evidence="2" id="KW-1185">Reference proteome</keyword>
<organism evidence="1 2">
    <name type="scientific">Pholiota conissans</name>
    <dbReference type="NCBI Taxonomy" id="109636"/>
    <lineage>
        <taxon>Eukaryota</taxon>
        <taxon>Fungi</taxon>
        <taxon>Dikarya</taxon>
        <taxon>Basidiomycota</taxon>
        <taxon>Agaricomycotina</taxon>
        <taxon>Agaricomycetes</taxon>
        <taxon>Agaricomycetidae</taxon>
        <taxon>Agaricales</taxon>
        <taxon>Agaricineae</taxon>
        <taxon>Strophariaceae</taxon>
        <taxon>Pholiota</taxon>
    </lineage>
</organism>
<dbReference type="EMBL" id="MU155591">
    <property type="protein sequence ID" value="KAF9472014.1"/>
    <property type="molecule type" value="Genomic_DNA"/>
</dbReference>
<proteinExistence type="predicted"/>
<accession>A0A9P6CTE3</accession>
<sequence>DFLPKLQDHLLGCILGHDFDGDTDEGFTHEDRNSIRFRNTTMYRHCTARINYTTYDIRRDYDTINPRTHPFVMM</sequence>
<reference evidence="1" key="1">
    <citation type="submission" date="2020-11" db="EMBL/GenBank/DDBJ databases">
        <authorList>
            <consortium name="DOE Joint Genome Institute"/>
            <person name="Ahrendt S."/>
            <person name="Riley R."/>
            <person name="Andreopoulos W."/>
            <person name="Labutti K."/>
            <person name="Pangilinan J."/>
            <person name="Ruiz-Duenas F.J."/>
            <person name="Barrasa J.M."/>
            <person name="Sanchez-Garcia M."/>
            <person name="Camarero S."/>
            <person name="Miyauchi S."/>
            <person name="Serrano A."/>
            <person name="Linde D."/>
            <person name="Babiker R."/>
            <person name="Drula E."/>
            <person name="Ayuso-Fernandez I."/>
            <person name="Pacheco R."/>
            <person name="Padilla G."/>
            <person name="Ferreira P."/>
            <person name="Barriuso J."/>
            <person name="Kellner H."/>
            <person name="Castanera R."/>
            <person name="Alfaro M."/>
            <person name="Ramirez L."/>
            <person name="Pisabarro A.G."/>
            <person name="Kuo A."/>
            <person name="Tritt A."/>
            <person name="Lipzen A."/>
            <person name="He G."/>
            <person name="Yan M."/>
            <person name="Ng V."/>
            <person name="Cullen D."/>
            <person name="Martin F."/>
            <person name="Rosso M.-N."/>
            <person name="Henrissat B."/>
            <person name="Hibbett D."/>
            <person name="Martinez A.T."/>
            <person name="Grigoriev I.V."/>
        </authorList>
    </citation>
    <scope>NUCLEOTIDE SEQUENCE</scope>
    <source>
        <strain evidence="1">CIRM-BRFM 674</strain>
    </source>
</reference>
<gene>
    <name evidence="1" type="ORF">BDN70DRAFT_766741</name>
</gene>
<dbReference type="OrthoDB" id="2692094at2759"/>
<dbReference type="Proteomes" id="UP000807469">
    <property type="component" value="Unassembled WGS sequence"/>
</dbReference>
<name>A0A9P6CTE3_9AGAR</name>
<evidence type="ECO:0000313" key="1">
    <source>
        <dbReference type="EMBL" id="KAF9472014.1"/>
    </source>
</evidence>
<comment type="caution">
    <text evidence="1">The sequence shown here is derived from an EMBL/GenBank/DDBJ whole genome shotgun (WGS) entry which is preliminary data.</text>
</comment>
<dbReference type="AlphaFoldDB" id="A0A9P6CTE3"/>
<protein>
    <submittedName>
        <fullName evidence="1">Uncharacterized protein</fullName>
    </submittedName>
</protein>
<evidence type="ECO:0000313" key="2">
    <source>
        <dbReference type="Proteomes" id="UP000807469"/>
    </source>
</evidence>
<feature type="non-terminal residue" evidence="1">
    <location>
        <position position="74"/>
    </location>
</feature>